<dbReference type="InterPro" id="IPR010862">
    <property type="entry name" value="DUF1493"/>
</dbReference>
<dbReference type="Proteomes" id="UP000002069">
    <property type="component" value="Chromosome"/>
</dbReference>
<evidence type="ECO:0008006" key="3">
    <source>
        <dbReference type="Google" id="ProtNLM"/>
    </source>
</evidence>
<protein>
    <recommendedName>
        <fullName evidence="3">DUF1493 domain-containing protein</fullName>
    </recommendedName>
</protein>
<dbReference type="PATRIC" id="fig|693216.3.peg.2060"/>
<dbReference type="KEGG" id="ctu:CTU_21790"/>
<name>C9Y4H3_CROTZ</name>
<dbReference type="EMBL" id="FN543093">
    <property type="protein sequence ID" value="CBA30965.1"/>
    <property type="molecule type" value="Genomic_DNA"/>
</dbReference>
<dbReference type="HOGENOM" id="CLU_152554_4_0_6"/>
<organism evidence="1 2">
    <name type="scientific">Cronobacter turicensis (strain DSM 18703 / CCUG 55852 / LMG 23827 / z3032)</name>
    <dbReference type="NCBI Taxonomy" id="693216"/>
    <lineage>
        <taxon>Bacteria</taxon>
        <taxon>Pseudomonadati</taxon>
        <taxon>Pseudomonadota</taxon>
        <taxon>Gammaproteobacteria</taxon>
        <taxon>Enterobacterales</taxon>
        <taxon>Enterobacteriaceae</taxon>
        <taxon>Cronobacter</taxon>
    </lineage>
</organism>
<reference evidence="2" key="2">
    <citation type="journal article" date="2011" name="J. Bacteriol.">
        <title>Complete genome sequence of Cronobacter turicensis LMG 23827, a food-borne pathogen causing deaths in neonates.</title>
        <authorList>
            <person name="Stephan R."/>
            <person name="Lehner A."/>
            <person name="Tischler P."/>
            <person name="Rattei T."/>
        </authorList>
    </citation>
    <scope>NUCLEOTIDE SEQUENCE [LARGE SCALE GENOMIC DNA]</scope>
    <source>
        <strain evidence="2">DSM 18703 / CCUG 55852 / LMG 23827 / z3032</strain>
    </source>
</reference>
<sequence length="117" mass="14051">MDATEIHTMDKLLMRDIEKEIIEFIERDYNPREYFLFGPKRPVTRDTRIRDDLKLVFEDNEELLQAYFSRWSVEPGSFEILDYFHPDYFGSKEPDPHKPLTIGMLVESAEAGRWLYE</sequence>
<dbReference type="AlphaFoldDB" id="C9Y4H3"/>
<gene>
    <name evidence="1" type="ordered locus">Ctu_21790</name>
</gene>
<keyword evidence="2" id="KW-1185">Reference proteome</keyword>
<reference evidence="1 2" key="1">
    <citation type="journal article" date="2010" name="J. Bacteriol.">
        <title>Complete Genome Sequence of Cronobacter turicensis LMG 23827, a foodborne pathogen causing deaths in neonates.</title>
        <authorList>
            <person name="Stephan R."/>
            <person name="Lehner A."/>
            <person name="Tischler P."/>
            <person name="Rattei T."/>
        </authorList>
    </citation>
    <scope>NUCLEOTIDE SEQUENCE [LARGE SCALE GENOMIC DNA]</scope>
    <source>
        <strain evidence="2">DSM 18703 / CCUG 55852 / LMG 23827 / z3032</strain>
    </source>
</reference>
<accession>C9Y4H3</accession>
<evidence type="ECO:0000313" key="1">
    <source>
        <dbReference type="EMBL" id="CBA30965.1"/>
    </source>
</evidence>
<proteinExistence type="predicted"/>
<dbReference type="Pfam" id="PF07377">
    <property type="entry name" value="DUF1493"/>
    <property type="match status" value="1"/>
</dbReference>
<evidence type="ECO:0000313" key="2">
    <source>
        <dbReference type="Proteomes" id="UP000002069"/>
    </source>
</evidence>